<proteinExistence type="predicted"/>
<evidence type="ECO:0000313" key="3">
    <source>
        <dbReference type="Proteomes" id="UP000279259"/>
    </source>
</evidence>
<dbReference type="InterPro" id="IPR029475">
    <property type="entry name" value="DUF6807"/>
</dbReference>
<evidence type="ECO:0000313" key="2">
    <source>
        <dbReference type="EMBL" id="RSH94932.1"/>
    </source>
</evidence>
<name>A0A427YV20_9TREE</name>
<dbReference type="PANTHER" id="PTHR43249">
    <property type="entry name" value="UDP-N-ACETYL-2-AMINO-2-DEOXY-D-GLUCURONATE OXIDASE"/>
    <property type="match status" value="1"/>
</dbReference>
<dbReference type="InterPro" id="IPR052515">
    <property type="entry name" value="Gfo/Idh/MocA_Oxidoreductase"/>
</dbReference>
<organism evidence="2 3">
    <name type="scientific">Saitozyma podzolica</name>
    <dbReference type="NCBI Taxonomy" id="1890683"/>
    <lineage>
        <taxon>Eukaryota</taxon>
        <taxon>Fungi</taxon>
        <taxon>Dikarya</taxon>
        <taxon>Basidiomycota</taxon>
        <taxon>Agaricomycotina</taxon>
        <taxon>Tremellomycetes</taxon>
        <taxon>Tremellales</taxon>
        <taxon>Trimorphomycetaceae</taxon>
        <taxon>Saitozyma</taxon>
    </lineage>
</organism>
<gene>
    <name evidence="2" type="ORF">EHS25_000016</name>
</gene>
<protein>
    <recommendedName>
        <fullName evidence="1">Gfo/Idh/MocA-like oxidoreductase N-terminal domain-containing protein</fullName>
    </recommendedName>
</protein>
<dbReference type="Gene3D" id="3.40.50.720">
    <property type="entry name" value="NAD(P)-binding Rossmann-like Domain"/>
    <property type="match status" value="1"/>
</dbReference>
<dbReference type="Pfam" id="PF14100">
    <property type="entry name" value="DUF6807"/>
    <property type="match status" value="1"/>
</dbReference>
<dbReference type="PANTHER" id="PTHR43249:SF1">
    <property type="entry name" value="D-GLUCOSIDE 3-DEHYDROGENASE"/>
    <property type="match status" value="1"/>
</dbReference>
<keyword evidence="3" id="KW-1185">Reference proteome</keyword>
<dbReference type="Pfam" id="PF01408">
    <property type="entry name" value="GFO_IDH_MocA"/>
    <property type="match status" value="1"/>
</dbReference>
<evidence type="ECO:0000259" key="1">
    <source>
        <dbReference type="Pfam" id="PF01408"/>
    </source>
</evidence>
<accession>A0A427YV20</accession>
<dbReference type="EMBL" id="RSCD01000001">
    <property type="protein sequence ID" value="RSH94932.1"/>
    <property type="molecule type" value="Genomic_DNA"/>
</dbReference>
<reference evidence="2 3" key="1">
    <citation type="submission" date="2018-11" db="EMBL/GenBank/DDBJ databases">
        <title>Genome sequence of Saitozyma podzolica DSM 27192.</title>
        <authorList>
            <person name="Aliyu H."/>
            <person name="Gorte O."/>
            <person name="Ochsenreither K."/>
        </authorList>
    </citation>
    <scope>NUCLEOTIDE SEQUENCE [LARGE SCALE GENOMIC DNA]</scope>
    <source>
        <strain evidence="2 3">DSM 27192</strain>
    </source>
</reference>
<dbReference type="Proteomes" id="UP000279259">
    <property type="component" value="Unassembled WGS sequence"/>
</dbReference>
<dbReference type="SUPFAM" id="SSF55347">
    <property type="entry name" value="Glyceraldehyde-3-phosphate dehydrogenase-like, C-terminal domain"/>
    <property type="match status" value="1"/>
</dbReference>
<dbReference type="GO" id="GO:0000166">
    <property type="term" value="F:nucleotide binding"/>
    <property type="evidence" value="ECO:0007669"/>
    <property type="project" value="InterPro"/>
</dbReference>
<dbReference type="SUPFAM" id="SSF51735">
    <property type="entry name" value="NAD(P)-binding Rossmann-fold domains"/>
    <property type="match status" value="1"/>
</dbReference>
<dbReference type="OrthoDB" id="64915at2759"/>
<sequence length="678" mass="72621">MPSKVILIGVSGFGAWHLTNIRRLRDAGQAQLIACVDPVIKAKVTAGAEGIAPDDAPLFDSLSDAIADVGVPDIVVASVPIHLHAPIASAALRAGADVLLEKPPFSRMEDFEDLVRLEQETGRAVQIAFQSLGSLALQAFASDALEIGEIRAVRAMGTWLRRKPYWSRSPWVGRKSIGDIDVVDGVATNALAHAVITALSIAGIKLAQDVARVEVESYRASPVDVDDTTSIRVTPVKGPVVTANLTLCASVQTLPTVEVVGERGVASFSYVGDNVEVKVDGESRSQHFGRVDLLENLIAHRKSGAALLSPLRSTGAFMRVLETIRTGPQPVHIERRWIDVRDEGDEAHPVVQDVEKWIRAAADADGLFSEVGAPWAFTGKDAQIARADLDGRVLFEVVDGAGTNPTSSPRPYIHPVRTLSGVEVTATRPADHDWHLGLGFAVPDVDGISFWGGGTFILNRGYVMLDNHGTMTTEKIDQSQPAGLDHTLAWRNPDGREVIRELRGLRWTRFTSPAAGTHGGVTGWALSFRTTLTAVDGPVSLGSPGTNGRVNAGYGGFFWRLPRCSDVVIMSAEADGEDEVHGSVSPWIAWSARFEARPGVNGEATLVLIPEDTVSAADPWVVRQSSYPGIGSAVAWEKCVEIPAGQSISRGFKIAVLDGRLDRAGAQEAAETLQLHRQ</sequence>
<dbReference type="InterPro" id="IPR000683">
    <property type="entry name" value="Gfo/Idh/MocA-like_OxRdtase_N"/>
</dbReference>
<dbReference type="AlphaFoldDB" id="A0A427YV20"/>
<comment type="caution">
    <text evidence="2">The sequence shown here is derived from an EMBL/GenBank/DDBJ whole genome shotgun (WGS) entry which is preliminary data.</text>
</comment>
<feature type="domain" description="Gfo/Idh/MocA-like oxidoreductase N-terminal" evidence="1">
    <location>
        <begin position="4"/>
        <end position="128"/>
    </location>
</feature>
<dbReference type="Gene3D" id="3.30.360.10">
    <property type="entry name" value="Dihydrodipicolinate Reductase, domain 2"/>
    <property type="match status" value="1"/>
</dbReference>
<dbReference type="InterPro" id="IPR036291">
    <property type="entry name" value="NAD(P)-bd_dom_sf"/>
</dbReference>